<evidence type="ECO:0000256" key="2">
    <source>
        <dbReference type="ARBA" id="ARBA00022540"/>
    </source>
</evidence>
<dbReference type="InterPro" id="IPR019814">
    <property type="entry name" value="Translation_initiation_fac_3_N"/>
</dbReference>
<dbReference type="InterPro" id="IPR001288">
    <property type="entry name" value="Translation_initiation_fac_3"/>
</dbReference>
<protein>
    <submittedName>
        <fullName evidence="8">Translation initiation factor IF-3, mitochondrial-like</fullName>
    </submittedName>
</protein>
<dbReference type="SUPFAM" id="SSF55200">
    <property type="entry name" value="Translation initiation factor IF3, C-terminal domain"/>
    <property type="match status" value="1"/>
</dbReference>
<dbReference type="Gene3D" id="3.30.110.10">
    <property type="entry name" value="Translation initiation factor 3 (IF-3), C-terminal domain"/>
    <property type="match status" value="1"/>
</dbReference>
<dbReference type="PANTHER" id="PTHR10938:SF0">
    <property type="entry name" value="TRANSLATION INITIATION FACTOR IF-3, MITOCHONDRIAL"/>
    <property type="match status" value="1"/>
</dbReference>
<evidence type="ECO:0000259" key="5">
    <source>
        <dbReference type="Pfam" id="PF00707"/>
    </source>
</evidence>
<keyword evidence="7" id="KW-1185">Reference proteome</keyword>
<evidence type="ECO:0000256" key="3">
    <source>
        <dbReference type="ARBA" id="ARBA00022917"/>
    </source>
</evidence>
<dbReference type="RefSeq" id="XP_006820260.1">
    <property type="nucleotide sequence ID" value="XM_006820197.1"/>
</dbReference>
<dbReference type="InterPro" id="IPR019815">
    <property type="entry name" value="Translation_initiation_fac_3_C"/>
</dbReference>
<reference evidence="8" key="1">
    <citation type="submission" date="2025-08" db="UniProtKB">
        <authorList>
            <consortium name="RefSeq"/>
        </authorList>
    </citation>
    <scope>IDENTIFICATION</scope>
    <source>
        <tissue evidence="8">Testes</tissue>
    </source>
</reference>
<keyword evidence="2" id="KW-0396">Initiation factor</keyword>
<evidence type="ECO:0000313" key="7">
    <source>
        <dbReference type="Proteomes" id="UP000694865"/>
    </source>
</evidence>
<dbReference type="Pfam" id="PF05198">
    <property type="entry name" value="IF3_N"/>
    <property type="match status" value="1"/>
</dbReference>
<evidence type="ECO:0000259" key="6">
    <source>
        <dbReference type="Pfam" id="PF05198"/>
    </source>
</evidence>
<proteinExistence type="inferred from homology"/>
<dbReference type="NCBIfam" id="TIGR00168">
    <property type="entry name" value="infC"/>
    <property type="match status" value="1"/>
</dbReference>
<dbReference type="InterPro" id="IPR036788">
    <property type="entry name" value="T_IF-3_C_sf"/>
</dbReference>
<feature type="domain" description="Translation initiation factor 3 N-terminal" evidence="6">
    <location>
        <begin position="110"/>
        <end position="176"/>
    </location>
</feature>
<dbReference type="PANTHER" id="PTHR10938">
    <property type="entry name" value="TRANSLATION INITIATION FACTOR IF-3"/>
    <property type="match status" value="1"/>
</dbReference>
<dbReference type="SUPFAM" id="SSF54364">
    <property type="entry name" value="Translation initiation factor IF3, N-terminal domain"/>
    <property type="match status" value="1"/>
</dbReference>
<feature type="region of interest" description="Disordered" evidence="4">
    <location>
        <begin position="66"/>
        <end position="107"/>
    </location>
</feature>
<evidence type="ECO:0000256" key="1">
    <source>
        <dbReference type="ARBA" id="ARBA00005439"/>
    </source>
</evidence>
<dbReference type="Gene3D" id="3.10.20.80">
    <property type="entry name" value="Translation initiation factor 3 (IF-3), N-terminal domain"/>
    <property type="match status" value="1"/>
</dbReference>
<dbReference type="InterPro" id="IPR036787">
    <property type="entry name" value="T_IF-3_N_sf"/>
</dbReference>
<dbReference type="Proteomes" id="UP000694865">
    <property type="component" value="Unplaced"/>
</dbReference>
<gene>
    <name evidence="8" type="primary">LOC102810104</name>
</gene>
<keyword evidence="3" id="KW-0648">Protein biosynthesis</keyword>
<evidence type="ECO:0000256" key="4">
    <source>
        <dbReference type="SAM" id="MobiDB-lite"/>
    </source>
</evidence>
<accession>A0ABM0MJR9</accession>
<evidence type="ECO:0000313" key="8">
    <source>
        <dbReference type="RefSeq" id="XP_006820260.1"/>
    </source>
</evidence>
<feature type="domain" description="Translation initiation factor 3 C-terminal" evidence="5">
    <location>
        <begin position="188"/>
        <end position="264"/>
    </location>
</feature>
<dbReference type="Pfam" id="PF00707">
    <property type="entry name" value="IF3_C"/>
    <property type="match status" value="1"/>
</dbReference>
<name>A0ABM0MJR9_SACKO</name>
<organism evidence="7 8">
    <name type="scientific">Saccoglossus kowalevskii</name>
    <name type="common">Acorn worm</name>
    <dbReference type="NCBI Taxonomy" id="10224"/>
    <lineage>
        <taxon>Eukaryota</taxon>
        <taxon>Metazoa</taxon>
        <taxon>Hemichordata</taxon>
        <taxon>Enteropneusta</taxon>
        <taxon>Harrimaniidae</taxon>
        <taxon>Saccoglossus</taxon>
    </lineage>
</organism>
<comment type="similarity">
    <text evidence="1">Belongs to the IF-3 family.</text>
</comment>
<sequence length="308" mass="35528">MFCVPFYVSSRPLLCLSRRLVFRAQAQIVPFRTFCLVGPDTSNKLNLSRRHCPPYVFIPTTSTMGRGLSSTSEADPPPMAMAEFPEPHADDEEDGLKKKKKKQRVTMGSIGRKIHHKILHLLDENGDSLGPTHRAEAIRLAEWKKLKLIPVNLNAQPDPVYKLMSGQELLKERIRLEEKEKAKKKPTSMKEVKFSGNITDHDLENKKKQIQAWLHKKHHVRVTIFNERRKLQTDWESKEKLIEQILEDVKDVAILNSKAKAFGKDGQDLQCMLRLMSVKEKAQYKKNIKEQEEQVKEVENNTCDDVPK</sequence>
<dbReference type="GeneID" id="102810104"/>